<dbReference type="Proteomes" id="UP001285855">
    <property type="component" value="Unassembled WGS sequence"/>
</dbReference>
<feature type="signal peptide" evidence="1">
    <location>
        <begin position="1"/>
        <end position="23"/>
    </location>
</feature>
<keyword evidence="3" id="KW-1185">Reference proteome</keyword>
<protein>
    <recommendedName>
        <fullName evidence="4">DUF3828 domain-containing protein</fullName>
    </recommendedName>
</protein>
<keyword evidence="1" id="KW-0732">Signal</keyword>
<comment type="caution">
    <text evidence="2">The sequence shown here is derived from an EMBL/GenBank/DDBJ whole genome shotgun (WGS) entry which is preliminary data.</text>
</comment>
<name>A0ABU5EN92_9FLAO</name>
<evidence type="ECO:0000256" key="1">
    <source>
        <dbReference type="SAM" id="SignalP"/>
    </source>
</evidence>
<evidence type="ECO:0000313" key="2">
    <source>
        <dbReference type="EMBL" id="MDY2587787.1"/>
    </source>
</evidence>
<reference evidence="2 3" key="1">
    <citation type="submission" date="2023-11" db="EMBL/GenBank/DDBJ databases">
        <title>Winogradskyella pelagius sp. nov., isolated from coastal sediment.</title>
        <authorList>
            <person name="Li F."/>
        </authorList>
    </citation>
    <scope>NUCLEOTIDE SEQUENCE [LARGE SCALE GENOMIC DNA]</scope>
    <source>
        <strain evidence="2 3">KCTC 23502</strain>
    </source>
</reference>
<dbReference type="PROSITE" id="PS51257">
    <property type="entry name" value="PROKAR_LIPOPROTEIN"/>
    <property type="match status" value="1"/>
</dbReference>
<gene>
    <name evidence="2" type="ORF">SNF14_10575</name>
</gene>
<evidence type="ECO:0008006" key="4">
    <source>
        <dbReference type="Google" id="ProtNLM"/>
    </source>
</evidence>
<proteinExistence type="predicted"/>
<sequence>MLQIKYTYIVVITMLMLACSSYAQDEAAKVRETCNTFIRARKALKQGDTLLIKSVTEDSLYKLLMLNHNYAKMLKTRIIEADLNIWAKSVEVNDSCGSCQMSGYEYYNIKVCKYDGKWKVMGENDIYATTERIQRAQQKIINYKQEVKTRPAVDSILRVVNQFFKDAHNYFETETLEPLSTTCNAETIRFIQKLYGYAKERTGLDLLHKEMNAPSFLVGDVIFEADRTLFKFSREDIYIVLRKPKDTYIIHGFNKMDAEAIDDEAMASDYLDLLRSMKLIRQSRYRDKALN</sequence>
<accession>A0ABU5EN92</accession>
<dbReference type="EMBL" id="JAXDAE010000010">
    <property type="protein sequence ID" value="MDY2587787.1"/>
    <property type="molecule type" value="Genomic_DNA"/>
</dbReference>
<feature type="chain" id="PRO_5045254076" description="DUF3828 domain-containing protein" evidence="1">
    <location>
        <begin position="24"/>
        <end position="291"/>
    </location>
</feature>
<organism evidence="2 3">
    <name type="scientific">Winogradskyella aquimaris</name>
    <dbReference type="NCBI Taxonomy" id="864074"/>
    <lineage>
        <taxon>Bacteria</taxon>
        <taxon>Pseudomonadati</taxon>
        <taxon>Bacteroidota</taxon>
        <taxon>Flavobacteriia</taxon>
        <taxon>Flavobacteriales</taxon>
        <taxon>Flavobacteriaceae</taxon>
        <taxon>Winogradskyella</taxon>
    </lineage>
</organism>
<dbReference type="RefSeq" id="WP_320556141.1">
    <property type="nucleotide sequence ID" value="NZ_JAXDAE010000010.1"/>
</dbReference>
<evidence type="ECO:0000313" key="3">
    <source>
        <dbReference type="Proteomes" id="UP001285855"/>
    </source>
</evidence>